<keyword evidence="3" id="KW-1185">Reference proteome</keyword>
<dbReference type="Gene3D" id="3.90.1570.10">
    <property type="entry name" value="tt1808, chain A"/>
    <property type="match status" value="1"/>
</dbReference>
<dbReference type="InterPro" id="IPR012296">
    <property type="entry name" value="Nuclease_put_TT1808"/>
</dbReference>
<dbReference type="PANTHER" id="PTHR34107">
    <property type="entry name" value="SLL0198 PROTEIN-RELATED"/>
    <property type="match status" value="1"/>
</dbReference>
<accession>A0A2H3NS36</accession>
<dbReference type="EMBL" id="PDEP01000002">
    <property type="protein sequence ID" value="PEN08799.1"/>
    <property type="molecule type" value="Genomic_DNA"/>
</dbReference>
<organism evidence="2 3">
    <name type="scientific">Longimonas halophila</name>
    <dbReference type="NCBI Taxonomy" id="1469170"/>
    <lineage>
        <taxon>Bacteria</taxon>
        <taxon>Pseudomonadati</taxon>
        <taxon>Rhodothermota</taxon>
        <taxon>Rhodothermia</taxon>
        <taxon>Rhodothermales</taxon>
        <taxon>Salisaetaceae</taxon>
        <taxon>Longimonas</taxon>
    </lineage>
</organism>
<evidence type="ECO:0000313" key="2">
    <source>
        <dbReference type="EMBL" id="PEN08799.1"/>
    </source>
</evidence>
<dbReference type="CDD" id="cd06260">
    <property type="entry name" value="DUF820-like"/>
    <property type="match status" value="1"/>
</dbReference>
<dbReference type="OrthoDB" id="9808428at2"/>
<evidence type="ECO:0000313" key="3">
    <source>
        <dbReference type="Proteomes" id="UP000221024"/>
    </source>
</evidence>
<dbReference type="PANTHER" id="PTHR34107:SF4">
    <property type="entry name" value="SLL1222 PROTEIN"/>
    <property type="match status" value="1"/>
</dbReference>
<feature type="domain" description="Putative restriction endonuclease" evidence="1">
    <location>
        <begin position="28"/>
        <end position="143"/>
    </location>
</feature>
<dbReference type="SUPFAM" id="SSF52980">
    <property type="entry name" value="Restriction endonuclease-like"/>
    <property type="match status" value="1"/>
</dbReference>
<name>A0A2H3NS36_9BACT</name>
<protein>
    <recommendedName>
        <fullName evidence="1">Putative restriction endonuclease domain-containing protein</fullName>
    </recommendedName>
</protein>
<dbReference type="RefSeq" id="WP_098061195.1">
    <property type="nucleotide sequence ID" value="NZ_PDEP01000002.1"/>
</dbReference>
<reference evidence="2 3" key="1">
    <citation type="submission" date="2017-10" db="EMBL/GenBank/DDBJ databases">
        <title>Draft genome of Longimonas halophila.</title>
        <authorList>
            <person name="Goh K.M."/>
            <person name="Shamsir M.S."/>
            <person name="Lim S.W."/>
        </authorList>
    </citation>
    <scope>NUCLEOTIDE SEQUENCE [LARGE SCALE GENOMIC DNA]</scope>
    <source>
        <strain evidence="2 3">KCTC 42399</strain>
    </source>
</reference>
<proteinExistence type="predicted"/>
<dbReference type="Pfam" id="PF05685">
    <property type="entry name" value="Uma2"/>
    <property type="match status" value="1"/>
</dbReference>
<evidence type="ECO:0000259" key="1">
    <source>
        <dbReference type="Pfam" id="PF05685"/>
    </source>
</evidence>
<dbReference type="Proteomes" id="UP000221024">
    <property type="component" value="Unassembled WGS sequence"/>
</dbReference>
<comment type="caution">
    <text evidence="2">The sequence shown here is derived from an EMBL/GenBank/DDBJ whole genome shotgun (WGS) entry which is preliminary data.</text>
</comment>
<gene>
    <name evidence="2" type="ORF">CRI93_03320</name>
</gene>
<dbReference type="InterPro" id="IPR011335">
    <property type="entry name" value="Restrct_endonuc-II-like"/>
</dbReference>
<sequence>MATREAQPTTERTWEDVCNDPTLQDLPYKIETNAYGQIVMSPTHLKHGAFQSTIATQLMNCTSDGRVVTEAAVETEDGIKVADVAWFSSARWKQVHDDYAASIAPEICVEVLSPTNTEAEMEAKRALYFEAGAEEVWLCDHEGTLSFYDASGARDTSRQVPSFPAQIES</sequence>
<dbReference type="InterPro" id="IPR008538">
    <property type="entry name" value="Uma2"/>
</dbReference>
<dbReference type="AlphaFoldDB" id="A0A2H3NS36"/>